<keyword evidence="2 6" id="KW-0547">Nucleotide-binding</keyword>
<sequence>MVVSQRWVADADAYLDRPPQKFTIDEEETKDALVAVHALTEKDAVMQNRVLRVLFAAFLDVFCESVPNNIRDYVKSELSLMLVKMNVVPGLVFSEEFLSVRRTFAGIVSTVIKNCFTSDPNVDARLSIEKCTILSSRYRIDFEEIERIGSGGFGTVWKVKCLVDRCYYAIKKIPLKSNNTALTVKLLNEVHLLASLQHDNIVRYHTGWIEILREMVGPSAPTATQSSSSVVITEVDDDVAEDVNSTEPSNSTTTVTTENSESATATTITLSSSDNSSSTTGPGRFWARGEHDQASSPQFSDEAIGSDGDSYHTAIKPYEKSAKTVKIVRPTQANVQRIWHTEIYIQMELCTSNLEKHLKKRNSKIKEIGLDELSIDGAFNRELATQMLSAIEFIHQKNVIHRDIKPSNIFLKHQGERIRFLLGDFGLACAHNEDGTVSKSSGTKSDTLSGVIGHTSGTGTKTYAAPEQLKSNVYGPAVDIFAAGMVLLEAYHVFYTSMEKIEAFDVVRNRKCKKELLERFPILAKNWSSVASRVFKMTHSDPSKRPTASQLVQEYLHVEAKTVDDLKAIIRNQTAQLAAAHKLIQELRELQRSRDEK</sequence>
<dbReference type="PROSITE" id="PS50011">
    <property type="entry name" value="PROTEIN_KINASE_DOM"/>
    <property type="match status" value="1"/>
</dbReference>
<dbReference type="PANTHER" id="PTHR11042">
    <property type="entry name" value="EUKARYOTIC TRANSLATION INITIATION FACTOR 2-ALPHA KINASE EIF2-ALPHA KINASE -RELATED"/>
    <property type="match status" value="1"/>
</dbReference>
<keyword evidence="10" id="KW-1185">Reference proteome</keyword>
<organism evidence="9 10">
    <name type="scientific">Necator americanus</name>
    <name type="common">Human hookworm</name>
    <dbReference type="NCBI Taxonomy" id="51031"/>
    <lineage>
        <taxon>Eukaryota</taxon>
        <taxon>Metazoa</taxon>
        <taxon>Ecdysozoa</taxon>
        <taxon>Nematoda</taxon>
        <taxon>Chromadorea</taxon>
        <taxon>Rhabditida</taxon>
        <taxon>Rhabditina</taxon>
        <taxon>Rhabditomorpha</taxon>
        <taxon>Strongyloidea</taxon>
        <taxon>Ancylostomatidae</taxon>
        <taxon>Bunostominae</taxon>
        <taxon>Necator</taxon>
    </lineage>
</organism>
<dbReference type="Gene3D" id="1.10.510.10">
    <property type="entry name" value="Transferase(Phosphotransferase) domain 1"/>
    <property type="match status" value="1"/>
</dbReference>
<dbReference type="InterPro" id="IPR000719">
    <property type="entry name" value="Prot_kinase_dom"/>
</dbReference>
<evidence type="ECO:0000256" key="5">
    <source>
        <dbReference type="ARBA" id="ARBA00037982"/>
    </source>
</evidence>
<evidence type="ECO:0000256" key="6">
    <source>
        <dbReference type="PROSITE-ProRule" id="PRU10141"/>
    </source>
</evidence>
<name>A0ABR1EB84_NECAM</name>
<evidence type="ECO:0000256" key="3">
    <source>
        <dbReference type="ARBA" id="ARBA00022777"/>
    </source>
</evidence>
<feature type="region of interest" description="Disordered" evidence="7">
    <location>
        <begin position="239"/>
        <end position="312"/>
    </location>
</feature>
<keyword evidence="1" id="KW-0808">Transferase</keyword>
<comment type="caution">
    <text evidence="9">The sequence shown here is derived from an EMBL/GenBank/DDBJ whole genome shotgun (WGS) entry which is preliminary data.</text>
</comment>
<gene>
    <name evidence="9" type="primary">Necator_chrX.g21643</name>
    <name evidence="9" type="ORF">RB195_021482</name>
</gene>
<dbReference type="Proteomes" id="UP001303046">
    <property type="component" value="Unassembled WGS sequence"/>
</dbReference>
<dbReference type="PROSITE" id="PS00107">
    <property type="entry name" value="PROTEIN_KINASE_ATP"/>
    <property type="match status" value="1"/>
</dbReference>
<feature type="binding site" evidence="6">
    <location>
        <position position="176"/>
    </location>
    <ligand>
        <name>ATP</name>
        <dbReference type="ChEBI" id="CHEBI:30616"/>
    </ligand>
</feature>
<dbReference type="InterPro" id="IPR011009">
    <property type="entry name" value="Kinase-like_dom_sf"/>
</dbReference>
<dbReference type="PANTHER" id="PTHR11042:SF187">
    <property type="entry name" value="EUKARYOTIC TRANSLATION INITIATION FACTOR 2-ALPHA KINASE 2"/>
    <property type="match status" value="1"/>
</dbReference>
<feature type="compositionally biased region" description="Low complexity" evidence="7">
    <location>
        <begin position="243"/>
        <end position="280"/>
    </location>
</feature>
<evidence type="ECO:0000259" key="8">
    <source>
        <dbReference type="PROSITE" id="PS50011"/>
    </source>
</evidence>
<evidence type="ECO:0000313" key="10">
    <source>
        <dbReference type="Proteomes" id="UP001303046"/>
    </source>
</evidence>
<feature type="domain" description="Protein kinase" evidence="8">
    <location>
        <begin position="142"/>
        <end position="556"/>
    </location>
</feature>
<reference evidence="9 10" key="1">
    <citation type="submission" date="2023-08" db="EMBL/GenBank/DDBJ databases">
        <title>A Necator americanus chromosomal reference genome.</title>
        <authorList>
            <person name="Ilik V."/>
            <person name="Petrzelkova K.J."/>
            <person name="Pardy F."/>
            <person name="Fuh T."/>
            <person name="Niatou-Singa F.S."/>
            <person name="Gouil Q."/>
            <person name="Baker L."/>
            <person name="Ritchie M.E."/>
            <person name="Jex A.R."/>
            <person name="Gazzola D."/>
            <person name="Li H."/>
            <person name="Toshio Fujiwara R."/>
            <person name="Zhan B."/>
            <person name="Aroian R.V."/>
            <person name="Pafco B."/>
            <person name="Schwarz E.M."/>
        </authorList>
    </citation>
    <scope>NUCLEOTIDE SEQUENCE [LARGE SCALE GENOMIC DNA]</scope>
    <source>
        <strain evidence="9 10">Aroian</strain>
        <tissue evidence="9">Whole animal</tissue>
    </source>
</reference>
<evidence type="ECO:0000256" key="1">
    <source>
        <dbReference type="ARBA" id="ARBA00022679"/>
    </source>
</evidence>
<evidence type="ECO:0000256" key="4">
    <source>
        <dbReference type="ARBA" id="ARBA00022840"/>
    </source>
</evidence>
<keyword evidence="3" id="KW-0418">Kinase</keyword>
<proteinExistence type="inferred from homology"/>
<dbReference type="InterPro" id="IPR050339">
    <property type="entry name" value="CC_SR_Kinase"/>
</dbReference>
<protein>
    <recommendedName>
        <fullName evidence="8">Protein kinase domain-containing protein</fullName>
    </recommendedName>
</protein>
<dbReference type="SUPFAM" id="SSF56112">
    <property type="entry name" value="Protein kinase-like (PK-like)"/>
    <property type="match status" value="1"/>
</dbReference>
<keyword evidence="4 6" id="KW-0067">ATP-binding</keyword>
<dbReference type="SMART" id="SM00220">
    <property type="entry name" value="S_TKc"/>
    <property type="match status" value="1"/>
</dbReference>
<accession>A0ABR1EB84</accession>
<comment type="similarity">
    <text evidence="5">Belongs to the protein kinase superfamily. Ser/Thr protein kinase family. GCN2 subfamily.</text>
</comment>
<dbReference type="EMBL" id="JAVFWL010000006">
    <property type="protein sequence ID" value="KAK6759949.1"/>
    <property type="molecule type" value="Genomic_DNA"/>
</dbReference>
<evidence type="ECO:0000313" key="9">
    <source>
        <dbReference type="EMBL" id="KAK6759949.1"/>
    </source>
</evidence>
<dbReference type="PROSITE" id="PS00108">
    <property type="entry name" value="PROTEIN_KINASE_ST"/>
    <property type="match status" value="1"/>
</dbReference>
<evidence type="ECO:0000256" key="7">
    <source>
        <dbReference type="SAM" id="MobiDB-lite"/>
    </source>
</evidence>
<dbReference type="Pfam" id="PF00069">
    <property type="entry name" value="Pkinase"/>
    <property type="match status" value="2"/>
</dbReference>
<dbReference type="Gene3D" id="3.30.200.20">
    <property type="entry name" value="Phosphorylase Kinase, domain 1"/>
    <property type="match status" value="1"/>
</dbReference>
<dbReference type="InterPro" id="IPR008271">
    <property type="entry name" value="Ser/Thr_kinase_AS"/>
</dbReference>
<dbReference type="InterPro" id="IPR017441">
    <property type="entry name" value="Protein_kinase_ATP_BS"/>
</dbReference>
<evidence type="ECO:0000256" key="2">
    <source>
        <dbReference type="ARBA" id="ARBA00022741"/>
    </source>
</evidence>